<dbReference type="CDD" id="cd23809">
    <property type="entry name" value="UBCc_UBE2Z"/>
    <property type="match status" value="1"/>
</dbReference>
<dbReference type="InterPro" id="IPR016135">
    <property type="entry name" value="UBQ-conjugating_enzyme/RWD"/>
</dbReference>
<evidence type="ECO:0000256" key="7">
    <source>
        <dbReference type="ARBA" id="ARBA00022741"/>
    </source>
</evidence>
<evidence type="ECO:0000256" key="5">
    <source>
        <dbReference type="ARBA" id="ARBA00022679"/>
    </source>
</evidence>
<dbReference type="GO" id="GO:0005634">
    <property type="term" value="C:nucleus"/>
    <property type="evidence" value="ECO:0007669"/>
    <property type="project" value="UniProtKB-SubCell"/>
</dbReference>
<evidence type="ECO:0000313" key="16">
    <source>
        <dbReference type="EMBL" id="KAK3912724.1"/>
    </source>
</evidence>
<keyword evidence="5" id="KW-0808">Transferase</keyword>
<evidence type="ECO:0000256" key="13">
    <source>
        <dbReference type="ARBA" id="ARBA00042316"/>
    </source>
</evidence>
<evidence type="ECO:0000313" key="17">
    <source>
        <dbReference type="Proteomes" id="UP001219518"/>
    </source>
</evidence>
<evidence type="ECO:0000256" key="6">
    <source>
        <dbReference type="ARBA" id="ARBA00022703"/>
    </source>
</evidence>
<dbReference type="Gene3D" id="3.10.110.10">
    <property type="entry name" value="Ubiquitin Conjugating Enzyme"/>
    <property type="match status" value="1"/>
</dbReference>
<dbReference type="GO" id="GO:0043066">
    <property type="term" value="P:negative regulation of apoptotic process"/>
    <property type="evidence" value="ECO:0007669"/>
    <property type="project" value="TreeGrafter"/>
</dbReference>
<organism evidence="16 17">
    <name type="scientific">Frankliniella fusca</name>
    <dbReference type="NCBI Taxonomy" id="407009"/>
    <lineage>
        <taxon>Eukaryota</taxon>
        <taxon>Metazoa</taxon>
        <taxon>Ecdysozoa</taxon>
        <taxon>Arthropoda</taxon>
        <taxon>Hexapoda</taxon>
        <taxon>Insecta</taxon>
        <taxon>Pterygota</taxon>
        <taxon>Neoptera</taxon>
        <taxon>Paraneoptera</taxon>
        <taxon>Thysanoptera</taxon>
        <taxon>Terebrantia</taxon>
        <taxon>Thripoidea</taxon>
        <taxon>Thripidae</taxon>
        <taxon>Frankliniella</taxon>
    </lineage>
</organism>
<evidence type="ECO:0000256" key="14">
    <source>
        <dbReference type="ARBA" id="ARBA00042401"/>
    </source>
</evidence>
<keyword evidence="6" id="KW-0053">Apoptosis</keyword>
<dbReference type="PANTHER" id="PTHR46116:SF26">
    <property type="entry name" value="UBIQUITIN-CONJUGATING ENZYME E2 Z"/>
    <property type="match status" value="1"/>
</dbReference>
<dbReference type="Proteomes" id="UP001219518">
    <property type="component" value="Unassembled WGS sequence"/>
</dbReference>
<evidence type="ECO:0000256" key="11">
    <source>
        <dbReference type="ARBA" id="ARBA00039894"/>
    </source>
</evidence>
<dbReference type="AlphaFoldDB" id="A0AAE1LBI9"/>
<keyword evidence="10" id="KW-0539">Nucleus</keyword>
<keyword evidence="7" id="KW-0547">Nucleotide-binding</keyword>
<protein>
    <recommendedName>
        <fullName evidence="11">Ubiquitin-conjugating enzyme E2 Z</fullName>
        <ecNumber evidence="3">2.3.2.23</ecNumber>
    </recommendedName>
    <alternativeName>
        <fullName evidence="12">E2 ubiquitin-conjugating enzyme Z</fullName>
    </alternativeName>
    <alternativeName>
        <fullName evidence="14">Ubiquitin carrier protein Z</fullName>
    </alternativeName>
    <alternativeName>
        <fullName evidence="13">Ubiquitin-protein ligase Z</fullName>
    </alternativeName>
</protein>
<proteinExistence type="predicted"/>
<feature type="domain" description="UBC core" evidence="15">
    <location>
        <begin position="5"/>
        <end position="162"/>
    </location>
</feature>
<evidence type="ECO:0000256" key="2">
    <source>
        <dbReference type="ARBA" id="ARBA00004496"/>
    </source>
</evidence>
<comment type="subcellular location">
    <subcellularLocation>
        <location evidence="2">Cytoplasm</location>
    </subcellularLocation>
    <subcellularLocation>
        <location evidence="1">Nucleus</location>
    </subcellularLocation>
</comment>
<dbReference type="GO" id="GO:0061631">
    <property type="term" value="F:ubiquitin conjugating enzyme activity"/>
    <property type="evidence" value="ECO:0007669"/>
    <property type="project" value="UniProtKB-EC"/>
</dbReference>
<evidence type="ECO:0000256" key="12">
    <source>
        <dbReference type="ARBA" id="ARBA00041798"/>
    </source>
</evidence>
<dbReference type="PROSITE" id="PS50127">
    <property type="entry name" value="UBC_2"/>
    <property type="match status" value="1"/>
</dbReference>
<evidence type="ECO:0000256" key="4">
    <source>
        <dbReference type="ARBA" id="ARBA00022490"/>
    </source>
</evidence>
<evidence type="ECO:0000256" key="1">
    <source>
        <dbReference type="ARBA" id="ARBA00004123"/>
    </source>
</evidence>
<dbReference type="SUPFAM" id="SSF54495">
    <property type="entry name" value="UBC-like"/>
    <property type="match status" value="1"/>
</dbReference>
<gene>
    <name evidence="16" type="ORF">KUF71_000751</name>
</gene>
<dbReference type="GO" id="GO:0006915">
    <property type="term" value="P:apoptotic process"/>
    <property type="evidence" value="ECO:0007669"/>
    <property type="project" value="UniProtKB-KW"/>
</dbReference>
<keyword evidence="9" id="KW-0067">ATP-binding</keyword>
<dbReference type="EC" id="2.3.2.23" evidence="3"/>
<sequence length="223" mass="25469">MATPKAKYRIKRDLKDIMRNPPDVIFGVPDEGNFMKYHAIVMGPDETPYEKGFFYFIVTFPDDYPLRPPGVQFMTTGGGTVRFNPNLYCCGKVCLSILGTWPGPSWSPAQTFTSVLLSIQSLLNSFPYHNEPGHEKVCKMRLIESVLGMVRNDSGLSMPITMEQYIQKEFVTNYDYYEALATQKSALSNNILEDPLFPSLTQEVFKYDDLLNDLQDLKMQFNI</sequence>
<keyword evidence="8" id="KW-0833">Ubl conjugation pathway</keyword>
<evidence type="ECO:0000259" key="15">
    <source>
        <dbReference type="PROSITE" id="PS50127"/>
    </source>
</evidence>
<reference evidence="16" key="1">
    <citation type="submission" date="2021-07" db="EMBL/GenBank/DDBJ databases">
        <authorList>
            <person name="Catto M.A."/>
            <person name="Jacobson A."/>
            <person name="Kennedy G."/>
            <person name="Labadie P."/>
            <person name="Hunt B.G."/>
            <person name="Srinivasan R."/>
        </authorList>
    </citation>
    <scope>NUCLEOTIDE SEQUENCE</scope>
    <source>
        <strain evidence="16">PL_HMW_Pooled</strain>
        <tissue evidence="16">Head</tissue>
    </source>
</reference>
<dbReference type="GO" id="GO:0004869">
    <property type="term" value="F:cysteine-type endopeptidase inhibitor activity"/>
    <property type="evidence" value="ECO:0007669"/>
    <property type="project" value="TreeGrafter"/>
</dbReference>
<dbReference type="GO" id="GO:0005524">
    <property type="term" value="F:ATP binding"/>
    <property type="evidence" value="ECO:0007669"/>
    <property type="project" value="UniProtKB-KW"/>
</dbReference>
<keyword evidence="17" id="KW-1185">Reference proteome</keyword>
<evidence type="ECO:0000256" key="3">
    <source>
        <dbReference type="ARBA" id="ARBA00012486"/>
    </source>
</evidence>
<dbReference type="SMART" id="SM00212">
    <property type="entry name" value="UBCc"/>
    <property type="match status" value="1"/>
</dbReference>
<keyword evidence="4" id="KW-0963">Cytoplasm</keyword>
<comment type="caution">
    <text evidence="16">The sequence shown here is derived from an EMBL/GenBank/DDBJ whole genome shotgun (WGS) entry which is preliminary data.</text>
</comment>
<evidence type="ECO:0000256" key="8">
    <source>
        <dbReference type="ARBA" id="ARBA00022786"/>
    </source>
</evidence>
<reference evidence="16" key="2">
    <citation type="journal article" date="2023" name="BMC Genomics">
        <title>Pest status, molecular evolution, and epigenetic factors derived from the genome assembly of Frankliniella fusca, a thysanopteran phytovirus vector.</title>
        <authorList>
            <person name="Catto M.A."/>
            <person name="Labadie P.E."/>
            <person name="Jacobson A.L."/>
            <person name="Kennedy G.G."/>
            <person name="Srinivasan R."/>
            <person name="Hunt B.G."/>
        </authorList>
    </citation>
    <scope>NUCLEOTIDE SEQUENCE</scope>
    <source>
        <strain evidence="16">PL_HMW_Pooled</strain>
    </source>
</reference>
<accession>A0AAE1LBI9</accession>
<dbReference type="InterPro" id="IPR000608">
    <property type="entry name" value="UBC"/>
</dbReference>
<dbReference type="PANTHER" id="PTHR46116">
    <property type="entry name" value="(E3-INDEPENDENT) E2 UBIQUITIN-CONJUGATING ENZYME"/>
    <property type="match status" value="1"/>
</dbReference>
<dbReference type="EMBL" id="JAHWGI010000301">
    <property type="protein sequence ID" value="KAK3912724.1"/>
    <property type="molecule type" value="Genomic_DNA"/>
</dbReference>
<dbReference type="Pfam" id="PF00179">
    <property type="entry name" value="UQ_con"/>
    <property type="match status" value="1"/>
</dbReference>
<name>A0AAE1LBI9_9NEOP</name>
<evidence type="ECO:0000256" key="10">
    <source>
        <dbReference type="ARBA" id="ARBA00023242"/>
    </source>
</evidence>
<dbReference type="GO" id="GO:0005737">
    <property type="term" value="C:cytoplasm"/>
    <property type="evidence" value="ECO:0007669"/>
    <property type="project" value="UniProtKB-SubCell"/>
</dbReference>
<evidence type="ECO:0000256" key="9">
    <source>
        <dbReference type="ARBA" id="ARBA00022840"/>
    </source>
</evidence>